<comment type="caution">
    <text evidence="1">The sequence shown here is derived from an EMBL/GenBank/DDBJ whole genome shotgun (WGS) entry which is preliminary data.</text>
</comment>
<organism evidence="1 2">
    <name type="scientific">Glycine soja</name>
    <name type="common">Wild soybean</name>
    <dbReference type="NCBI Taxonomy" id="3848"/>
    <lineage>
        <taxon>Eukaryota</taxon>
        <taxon>Viridiplantae</taxon>
        <taxon>Streptophyta</taxon>
        <taxon>Embryophyta</taxon>
        <taxon>Tracheophyta</taxon>
        <taxon>Spermatophyta</taxon>
        <taxon>Magnoliopsida</taxon>
        <taxon>eudicotyledons</taxon>
        <taxon>Gunneridae</taxon>
        <taxon>Pentapetalae</taxon>
        <taxon>rosids</taxon>
        <taxon>fabids</taxon>
        <taxon>Fabales</taxon>
        <taxon>Fabaceae</taxon>
        <taxon>Papilionoideae</taxon>
        <taxon>50 kb inversion clade</taxon>
        <taxon>NPAAA clade</taxon>
        <taxon>indigoferoid/millettioid clade</taxon>
        <taxon>Phaseoleae</taxon>
        <taxon>Glycine</taxon>
        <taxon>Glycine subgen. Soja</taxon>
    </lineage>
</organism>
<keyword evidence="2" id="KW-1185">Reference proteome</keyword>
<gene>
    <name evidence="1" type="ORF">D0Y65_014272</name>
</gene>
<protein>
    <submittedName>
        <fullName evidence="1">Uncharacterized protein</fullName>
    </submittedName>
</protein>
<name>A0A445K7F9_GLYSO</name>
<accession>A0A445K7F9</accession>
<evidence type="ECO:0000313" key="2">
    <source>
        <dbReference type="Proteomes" id="UP000289340"/>
    </source>
</evidence>
<dbReference type="Proteomes" id="UP000289340">
    <property type="component" value="Chromosome 6"/>
</dbReference>
<dbReference type="AlphaFoldDB" id="A0A445K7F9"/>
<reference evidence="1 2" key="1">
    <citation type="submission" date="2018-09" db="EMBL/GenBank/DDBJ databases">
        <title>A high-quality reference genome of wild soybean provides a powerful tool to mine soybean genomes.</title>
        <authorList>
            <person name="Xie M."/>
            <person name="Chung C.Y.L."/>
            <person name="Li M.-W."/>
            <person name="Wong F.-L."/>
            <person name="Chan T.-F."/>
            <person name="Lam H.-M."/>
        </authorList>
    </citation>
    <scope>NUCLEOTIDE SEQUENCE [LARGE SCALE GENOMIC DNA]</scope>
    <source>
        <strain evidence="2">cv. W05</strain>
        <tissue evidence="1">Hypocotyl of etiolated seedlings</tissue>
    </source>
</reference>
<dbReference type="EMBL" id="QZWG01000006">
    <property type="protein sequence ID" value="RZC06737.1"/>
    <property type="molecule type" value="Genomic_DNA"/>
</dbReference>
<proteinExistence type="predicted"/>
<sequence length="92" mass="10112">MATAARLDIGWDRAGVTLGMVVRPPWRQWRRCRSLIGGNRTSSTGGMAVPPTKASDLGPSLVSGMPFMPRHAAKVYTGFGRTKFEGQKFWKC</sequence>
<evidence type="ECO:0000313" key="1">
    <source>
        <dbReference type="EMBL" id="RZC06737.1"/>
    </source>
</evidence>